<evidence type="ECO:0000313" key="2">
    <source>
        <dbReference type="Proteomes" id="UP000036325"/>
    </source>
</evidence>
<name>A0A0J6IJ41_9PSED</name>
<reference evidence="1 2" key="1">
    <citation type="submission" date="2015-02" db="EMBL/GenBank/DDBJ databases">
        <title>Pseudomonas helleri sp. nov. and Pseudomonas weihenstephanensis sp. nov., isolated from raw cows milk.</title>
        <authorList>
            <person name="von Neubeck M."/>
            <person name="Huptas C."/>
            <person name="Wenning M."/>
            <person name="Scherer S."/>
        </authorList>
    </citation>
    <scope>NUCLEOTIDE SEQUENCE [LARGE SCALE GENOMIC DNA]</scope>
    <source>
        <strain evidence="1 2">DSM 29166</strain>
    </source>
</reference>
<accession>A0A0J6IJ41</accession>
<dbReference type="PATRIC" id="fig|1608994.3.peg.4494"/>
<proteinExistence type="predicted"/>
<protein>
    <submittedName>
        <fullName evidence="1">Uncharacterized protein</fullName>
    </submittedName>
</protein>
<evidence type="ECO:0000313" key="1">
    <source>
        <dbReference type="EMBL" id="KMN12318.1"/>
    </source>
</evidence>
<dbReference type="STRING" id="1608994.TU86_18895"/>
<sequence length="84" mass="9335">MRQRAWVGFERLGKHTEHMPHTHARLIGAQPDTRLLDELTRAGLEARSIGDCQHIGYIEGAISAGHKAYAICSATVQRMQSILV</sequence>
<dbReference type="AlphaFoldDB" id="A0A0J6IJ41"/>
<gene>
    <name evidence="1" type="ORF">TU86_18895</name>
</gene>
<dbReference type="EMBL" id="JYLF01000009">
    <property type="protein sequence ID" value="KMN12318.1"/>
    <property type="molecule type" value="Genomic_DNA"/>
</dbReference>
<organism evidence="1 2">
    <name type="scientific">Pseudomonas weihenstephanensis</name>
    <dbReference type="NCBI Taxonomy" id="1608994"/>
    <lineage>
        <taxon>Bacteria</taxon>
        <taxon>Pseudomonadati</taxon>
        <taxon>Pseudomonadota</taxon>
        <taxon>Gammaproteobacteria</taxon>
        <taxon>Pseudomonadales</taxon>
        <taxon>Pseudomonadaceae</taxon>
        <taxon>Pseudomonas</taxon>
    </lineage>
</organism>
<dbReference type="Proteomes" id="UP000036325">
    <property type="component" value="Unassembled WGS sequence"/>
</dbReference>
<comment type="caution">
    <text evidence="1">The sequence shown here is derived from an EMBL/GenBank/DDBJ whole genome shotgun (WGS) entry which is preliminary data.</text>
</comment>